<dbReference type="EMBL" id="BPPX01000032">
    <property type="protein sequence ID" value="GJC88391.1"/>
    <property type="molecule type" value="Genomic_DNA"/>
</dbReference>
<accession>A0AA37LY78</accession>
<feature type="signal peptide" evidence="1">
    <location>
        <begin position="1"/>
        <end position="18"/>
    </location>
</feature>
<evidence type="ECO:0008006" key="4">
    <source>
        <dbReference type="Google" id="ProtNLM"/>
    </source>
</evidence>
<protein>
    <recommendedName>
        <fullName evidence="4">Secreted protein</fullName>
    </recommendedName>
</protein>
<evidence type="ECO:0000313" key="3">
    <source>
        <dbReference type="Proteomes" id="UP001055172"/>
    </source>
</evidence>
<keyword evidence="3" id="KW-1185">Reference proteome</keyword>
<sequence>MLPKHLILLLTSISAVAANSCSERCSNNALCCCCSTSHKLPGGSGWIQTIWTSQPRCMGQNCDNICNDWTVSSKNTCPKFNDPAGYQPCATVSPPANSANSNFVFYGNGNLAGGWTWESDTTKGVVITSNGLITWQRNNINTVCIRQKNNKGTTCYRRPAYAACLLNPGDIDNAWGFP</sequence>
<comment type="caution">
    <text evidence="2">The sequence shown here is derived from an EMBL/GenBank/DDBJ whole genome shotgun (WGS) entry which is preliminary data.</text>
</comment>
<name>A0AA37LY78_9PEZI</name>
<feature type="chain" id="PRO_5041217572" description="Secreted protein" evidence="1">
    <location>
        <begin position="19"/>
        <end position="178"/>
    </location>
</feature>
<reference evidence="2 3" key="1">
    <citation type="submission" date="2021-07" db="EMBL/GenBank/DDBJ databases">
        <title>Genome data of Colletotrichum spaethianum.</title>
        <authorList>
            <person name="Utami Y.D."/>
            <person name="Hiruma K."/>
        </authorList>
    </citation>
    <scope>NUCLEOTIDE SEQUENCE [LARGE SCALE GENOMIC DNA]</scope>
    <source>
        <strain evidence="2 3">MAFF 242679</strain>
    </source>
</reference>
<organism evidence="2 3">
    <name type="scientific">Colletotrichum liriopes</name>
    <dbReference type="NCBI Taxonomy" id="708192"/>
    <lineage>
        <taxon>Eukaryota</taxon>
        <taxon>Fungi</taxon>
        <taxon>Dikarya</taxon>
        <taxon>Ascomycota</taxon>
        <taxon>Pezizomycotina</taxon>
        <taxon>Sordariomycetes</taxon>
        <taxon>Hypocreomycetidae</taxon>
        <taxon>Glomerellales</taxon>
        <taxon>Glomerellaceae</taxon>
        <taxon>Colletotrichum</taxon>
        <taxon>Colletotrichum spaethianum species complex</taxon>
    </lineage>
</organism>
<dbReference type="Proteomes" id="UP001055172">
    <property type="component" value="Unassembled WGS sequence"/>
</dbReference>
<evidence type="ECO:0000313" key="2">
    <source>
        <dbReference type="EMBL" id="GJC88391.1"/>
    </source>
</evidence>
<proteinExistence type="predicted"/>
<keyword evidence="1" id="KW-0732">Signal</keyword>
<dbReference type="AlphaFoldDB" id="A0AA37LY78"/>
<gene>
    <name evidence="2" type="ORF">ColLi_11229</name>
</gene>
<evidence type="ECO:0000256" key="1">
    <source>
        <dbReference type="SAM" id="SignalP"/>
    </source>
</evidence>